<feature type="domain" description="Histidine kinase" evidence="8">
    <location>
        <begin position="94"/>
        <end position="307"/>
    </location>
</feature>
<sequence>MEGLEMLLTALLFLAGSAALILAGKLYQARKSVRDMNEALEDIRNGNLNRRMLAAPDNIVAPFFYKINAITEGYRDTIAELNERDQANRQMMTSLSHDVRTPLTTLIGYLDAVHSHLVEGAEREEYIETAREKAHSLQMYVDDLFEWFKLNSNERVLEIAPVNVTEMTQTVLSDWLPVFEQNEMNYAFFIPEKRMTVSLDTAAYRRILNNLIQNAVSHSGASAISVGVEEKKDSVEIWVKDNGRGIPAEELDHIFERLYKCDPARMGKGSGLGLSIVEQLVRLQNGDIRVMSEVGKGTRFLLDFKLV</sequence>
<dbReference type="EC" id="2.7.13.3" evidence="3"/>
<evidence type="ECO:0000256" key="6">
    <source>
        <dbReference type="ARBA" id="ARBA00022777"/>
    </source>
</evidence>
<dbReference type="InterPro" id="IPR050351">
    <property type="entry name" value="BphY/WalK/GraS-like"/>
</dbReference>
<dbReference type="Pfam" id="PF02518">
    <property type="entry name" value="HATPase_c"/>
    <property type="match status" value="1"/>
</dbReference>
<dbReference type="FunFam" id="3.30.565.10:FF:000006">
    <property type="entry name" value="Sensor histidine kinase WalK"/>
    <property type="match status" value="1"/>
</dbReference>
<dbReference type="Pfam" id="PF00512">
    <property type="entry name" value="HisKA"/>
    <property type="match status" value="1"/>
</dbReference>
<dbReference type="PANTHER" id="PTHR45453:SF1">
    <property type="entry name" value="PHOSPHATE REGULON SENSOR PROTEIN PHOR"/>
    <property type="match status" value="1"/>
</dbReference>
<dbReference type="SUPFAM" id="SSF55874">
    <property type="entry name" value="ATPase domain of HSP90 chaperone/DNA topoisomerase II/histidine kinase"/>
    <property type="match status" value="1"/>
</dbReference>
<dbReference type="GO" id="GO:0000155">
    <property type="term" value="F:phosphorelay sensor kinase activity"/>
    <property type="evidence" value="ECO:0007669"/>
    <property type="project" value="InterPro"/>
</dbReference>
<keyword evidence="5 9" id="KW-0808">Transferase</keyword>
<dbReference type="PANTHER" id="PTHR45453">
    <property type="entry name" value="PHOSPHATE REGULON SENSOR PROTEIN PHOR"/>
    <property type="match status" value="1"/>
</dbReference>
<keyword evidence="7" id="KW-0902">Two-component regulatory system</keyword>
<evidence type="ECO:0000313" key="9">
    <source>
        <dbReference type="EMBL" id="VYT62172.1"/>
    </source>
</evidence>
<dbReference type="SMART" id="SM00388">
    <property type="entry name" value="HisKA"/>
    <property type="match status" value="1"/>
</dbReference>
<evidence type="ECO:0000256" key="7">
    <source>
        <dbReference type="ARBA" id="ARBA00023012"/>
    </source>
</evidence>
<gene>
    <name evidence="9" type="primary">phoR_2</name>
    <name evidence="9" type="ORF">ELLFYP34_00038</name>
</gene>
<dbReference type="GO" id="GO:0016036">
    <property type="term" value="P:cellular response to phosphate starvation"/>
    <property type="evidence" value="ECO:0007669"/>
    <property type="project" value="TreeGrafter"/>
</dbReference>
<keyword evidence="4" id="KW-0597">Phosphoprotein</keyword>
<dbReference type="InterPro" id="IPR005467">
    <property type="entry name" value="His_kinase_dom"/>
</dbReference>
<dbReference type="PRINTS" id="PR00344">
    <property type="entry name" value="BCTRLSENSOR"/>
</dbReference>
<dbReference type="InterPro" id="IPR004358">
    <property type="entry name" value="Sig_transdc_His_kin-like_C"/>
</dbReference>
<dbReference type="Gene3D" id="1.10.287.130">
    <property type="match status" value="1"/>
</dbReference>
<dbReference type="CDD" id="cd00082">
    <property type="entry name" value="HisKA"/>
    <property type="match status" value="1"/>
</dbReference>
<dbReference type="GO" id="GO:0005886">
    <property type="term" value="C:plasma membrane"/>
    <property type="evidence" value="ECO:0007669"/>
    <property type="project" value="TreeGrafter"/>
</dbReference>
<evidence type="ECO:0000256" key="1">
    <source>
        <dbReference type="ARBA" id="ARBA00000085"/>
    </source>
</evidence>
<dbReference type="SUPFAM" id="SSF47384">
    <property type="entry name" value="Homodimeric domain of signal transducing histidine kinase"/>
    <property type="match status" value="1"/>
</dbReference>
<dbReference type="EMBL" id="CACRTR010000001">
    <property type="protein sequence ID" value="VYT62172.1"/>
    <property type="molecule type" value="Genomic_DNA"/>
</dbReference>
<evidence type="ECO:0000256" key="5">
    <source>
        <dbReference type="ARBA" id="ARBA00022679"/>
    </source>
</evidence>
<dbReference type="InterPro" id="IPR003594">
    <property type="entry name" value="HATPase_dom"/>
</dbReference>
<accession>A0A6N2Y8J9</accession>
<dbReference type="PROSITE" id="PS50109">
    <property type="entry name" value="HIS_KIN"/>
    <property type="match status" value="1"/>
</dbReference>
<dbReference type="AlphaFoldDB" id="A0A6N2Y8J9"/>
<dbReference type="Gene3D" id="3.30.565.10">
    <property type="entry name" value="Histidine kinase-like ATPase, C-terminal domain"/>
    <property type="match status" value="1"/>
</dbReference>
<dbReference type="InterPro" id="IPR036890">
    <property type="entry name" value="HATPase_C_sf"/>
</dbReference>
<comment type="catalytic activity">
    <reaction evidence="1">
        <text>ATP + protein L-histidine = ADP + protein N-phospho-L-histidine.</text>
        <dbReference type="EC" id="2.7.13.3"/>
    </reaction>
</comment>
<comment type="subcellular location">
    <subcellularLocation>
        <location evidence="2">Membrane</location>
    </subcellularLocation>
</comment>
<dbReference type="GO" id="GO:0004721">
    <property type="term" value="F:phosphoprotein phosphatase activity"/>
    <property type="evidence" value="ECO:0007669"/>
    <property type="project" value="TreeGrafter"/>
</dbReference>
<name>A0A6N2Y8J9_EUBLI</name>
<organism evidence="9">
    <name type="scientific">Eubacterium limosum</name>
    <dbReference type="NCBI Taxonomy" id="1736"/>
    <lineage>
        <taxon>Bacteria</taxon>
        <taxon>Bacillati</taxon>
        <taxon>Bacillota</taxon>
        <taxon>Clostridia</taxon>
        <taxon>Eubacteriales</taxon>
        <taxon>Eubacteriaceae</taxon>
        <taxon>Eubacterium</taxon>
    </lineage>
</organism>
<proteinExistence type="predicted"/>
<evidence type="ECO:0000256" key="3">
    <source>
        <dbReference type="ARBA" id="ARBA00012438"/>
    </source>
</evidence>
<dbReference type="InterPro" id="IPR036097">
    <property type="entry name" value="HisK_dim/P_sf"/>
</dbReference>
<dbReference type="InterPro" id="IPR003661">
    <property type="entry name" value="HisK_dim/P_dom"/>
</dbReference>
<evidence type="ECO:0000259" key="8">
    <source>
        <dbReference type="PROSITE" id="PS50109"/>
    </source>
</evidence>
<dbReference type="CDD" id="cd00075">
    <property type="entry name" value="HATPase"/>
    <property type="match status" value="1"/>
</dbReference>
<evidence type="ECO:0000256" key="2">
    <source>
        <dbReference type="ARBA" id="ARBA00004370"/>
    </source>
</evidence>
<evidence type="ECO:0000256" key="4">
    <source>
        <dbReference type="ARBA" id="ARBA00022553"/>
    </source>
</evidence>
<dbReference type="SMART" id="SM00387">
    <property type="entry name" value="HATPase_c"/>
    <property type="match status" value="1"/>
</dbReference>
<reference evidence="9" key="1">
    <citation type="submission" date="2019-11" db="EMBL/GenBank/DDBJ databases">
        <authorList>
            <person name="Feng L."/>
        </authorList>
    </citation>
    <scope>NUCLEOTIDE SEQUENCE</scope>
    <source>
        <strain evidence="9">ElimosumLFYP34</strain>
    </source>
</reference>
<protein>
    <recommendedName>
        <fullName evidence="3">histidine kinase</fullName>
        <ecNumber evidence="3">2.7.13.3</ecNumber>
    </recommendedName>
</protein>
<keyword evidence="6" id="KW-0418">Kinase</keyword>